<proteinExistence type="predicted"/>
<dbReference type="EMBL" id="CM029037">
    <property type="protein sequence ID" value="KAG2658880.1"/>
    <property type="molecule type" value="Genomic_DNA"/>
</dbReference>
<evidence type="ECO:0000313" key="2">
    <source>
        <dbReference type="EMBL" id="KAG2658880.1"/>
    </source>
</evidence>
<feature type="region of interest" description="Disordered" evidence="1">
    <location>
        <begin position="1"/>
        <end position="21"/>
    </location>
</feature>
<accession>A0A8T0XFP6</accession>
<gene>
    <name evidence="2" type="ORF">PVAP13_1KG321305</name>
</gene>
<feature type="region of interest" description="Disordered" evidence="1">
    <location>
        <begin position="52"/>
        <end position="98"/>
    </location>
</feature>
<protein>
    <submittedName>
        <fullName evidence="2">Uncharacterized protein</fullName>
    </submittedName>
</protein>
<dbReference type="AlphaFoldDB" id="A0A8T0XFP6"/>
<sequence>MNTPIKAPPSSGRLLHEPTRHGFPFPSSLPSEILMKSRVRACIATRRPLIAAAPWSTSPPPPPPPRPSYSDPHHRRFRRDAPHVSRLVLSSTTTTITD</sequence>
<evidence type="ECO:0000313" key="3">
    <source>
        <dbReference type="Proteomes" id="UP000823388"/>
    </source>
</evidence>
<evidence type="ECO:0000256" key="1">
    <source>
        <dbReference type="SAM" id="MobiDB-lite"/>
    </source>
</evidence>
<keyword evidence="3" id="KW-1185">Reference proteome</keyword>
<comment type="caution">
    <text evidence="2">The sequence shown here is derived from an EMBL/GenBank/DDBJ whole genome shotgun (WGS) entry which is preliminary data.</text>
</comment>
<feature type="compositionally biased region" description="Pro residues" evidence="1">
    <location>
        <begin position="57"/>
        <end position="67"/>
    </location>
</feature>
<dbReference type="Proteomes" id="UP000823388">
    <property type="component" value="Chromosome 1K"/>
</dbReference>
<organism evidence="2 3">
    <name type="scientific">Panicum virgatum</name>
    <name type="common">Blackwell switchgrass</name>
    <dbReference type="NCBI Taxonomy" id="38727"/>
    <lineage>
        <taxon>Eukaryota</taxon>
        <taxon>Viridiplantae</taxon>
        <taxon>Streptophyta</taxon>
        <taxon>Embryophyta</taxon>
        <taxon>Tracheophyta</taxon>
        <taxon>Spermatophyta</taxon>
        <taxon>Magnoliopsida</taxon>
        <taxon>Liliopsida</taxon>
        <taxon>Poales</taxon>
        <taxon>Poaceae</taxon>
        <taxon>PACMAD clade</taxon>
        <taxon>Panicoideae</taxon>
        <taxon>Panicodae</taxon>
        <taxon>Paniceae</taxon>
        <taxon>Panicinae</taxon>
        <taxon>Panicum</taxon>
        <taxon>Panicum sect. Hiantes</taxon>
    </lineage>
</organism>
<reference evidence="2" key="1">
    <citation type="submission" date="2020-05" db="EMBL/GenBank/DDBJ databases">
        <title>WGS assembly of Panicum virgatum.</title>
        <authorList>
            <person name="Lovell J.T."/>
            <person name="Jenkins J."/>
            <person name="Shu S."/>
            <person name="Juenger T.E."/>
            <person name="Schmutz J."/>
        </authorList>
    </citation>
    <scope>NUCLEOTIDE SEQUENCE</scope>
    <source>
        <strain evidence="2">AP13</strain>
    </source>
</reference>
<name>A0A8T0XFP6_PANVG</name>